<reference evidence="13" key="2">
    <citation type="submission" date="2021-04" db="EMBL/GenBank/DDBJ databases">
        <title>Brevibacillus composti FJAT-54423, complete genome.</title>
        <authorList>
            <person name="Tang R."/>
        </authorList>
    </citation>
    <scope>NUCLEOTIDE SEQUENCE</scope>
    <source>
        <strain evidence="13">FJAT-54424</strain>
    </source>
</reference>
<feature type="region of interest" description="Disordered" evidence="10">
    <location>
        <begin position="703"/>
        <end position="722"/>
    </location>
</feature>
<evidence type="ECO:0000256" key="2">
    <source>
        <dbReference type="ARBA" id="ARBA00022618"/>
    </source>
</evidence>
<keyword evidence="3 11" id="KW-0812">Transmembrane</keyword>
<protein>
    <submittedName>
        <fullName evidence="12">TPM domain-containing protein</fullName>
    </submittedName>
</protein>
<reference evidence="12 14" key="1">
    <citation type="submission" date="2020-12" db="EMBL/GenBank/DDBJ databases">
        <title>strain FJAT-54423T represents a novel species of the genus Brevibacillus.</title>
        <authorList>
            <person name="Tang R."/>
        </authorList>
    </citation>
    <scope>NUCLEOTIDE SEQUENCE [LARGE SCALE GENOMIC DNA]</scope>
    <source>
        <strain evidence="12 14">FJAT-54423</strain>
    </source>
</reference>
<evidence type="ECO:0000256" key="6">
    <source>
        <dbReference type="ARBA" id="ARBA00023136"/>
    </source>
</evidence>
<dbReference type="InterPro" id="IPR010379">
    <property type="entry name" value="EzrA"/>
</dbReference>
<keyword evidence="6 11" id="KW-0472">Membrane</keyword>
<evidence type="ECO:0000256" key="11">
    <source>
        <dbReference type="SAM" id="Phobius"/>
    </source>
</evidence>
<dbReference type="GO" id="GO:0000921">
    <property type="term" value="P:septin ring assembly"/>
    <property type="evidence" value="ECO:0007669"/>
    <property type="project" value="InterPro"/>
</dbReference>
<dbReference type="GO" id="GO:0000917">
    <property type="term" value="P:division septum assembly"/>
    <property type="evidence" value="ECO:0007669"/>
    <property type="project" value="UniProtKB-KW"/>
</dbReference>
<evidence type="ECO:0000256" key="4">
    <source>
        <dbReference type="ARBA" id="ARBA00022989"/>
    </source>
</evidence>
<dbReference type="Gene3D" id="3.10.310.50">
    <property type="match status" value="1"/>
</dbReference>
<feature type="coiled-coil region" evidence="9">
    <location>
        <begin position="273"/>
        <end position="363"/>
    </location>
</feature>
<feature type="region of interest" description="Disordered" evidence="10">
    <location>
        <begin position="664"/>
        <end position="695"/>
    </location>
</feature>
<evidence type="ECO:0000256" key="9">
    <source>
        <dbReference type="SAM" id="Coils"/>
    </source>
</evidence>
<evidence type="ECO:0000256" key="1">
    <source>
        <dbReference type="ARBA" id="ARBA00004162"/>
    </source>
</evidence>
<evidence type="ECO:0000256" key="3">
    <source>
        <dbReference type="ARBA" id="ARBA00022692"/>
    </source>
</evidence>
<name>A0A7T5EPR7_9BACL</name>
<dbReference type="KEGG" id="bcop:JD108_06630"/>
<gene>
    <name evidence="12" type="ORF">JD108_06630</name>
    <name evidence="13" type="ORF">KDJ56_06310</name>
</gene>
<keyword evidence="15" id="KW-1185">Reference proteome</keyword>
<evidence type="ECO:0000313" key="12">
    <source>
        <dbReference type="EMBL" id="QQE76518.1"/>
    </source>
</evidence>
<keyword evidence="5 9" id="KW-0175">Coiled coil</keyword>
<dbReference type="EMBL" id="CP066308">
    <property type="protein sequence ID" value="QQE76518.1"/>
    <property type="molecule type" value="Genomic_DNA"/>
</dbReference>
<dbReference type="Proteomes" id="UP000677234">
    <property type="component" value="Chromosome"/>
</dbReference>
<keyword evidence="8" id="KW-0131">Cell cycle</keyword>
<keyword evidence="7" id="KW-0717">Septation</keyword>
<proteinExistence type="predicted"/>
<feature type="region of interest" description="Disordered" evidence="10">
    <location>
        <begin position="144"/>
        <end position="165"/>
    </location>
</feature>
<sequence length="880" mass="97121">MMLYSQPALATPFPEKTEEIVQDAEGLTNAKERAKFAEELGQLPGSYKVVIVESTEPEAQSPDEYAQKLFDNYNLSDEYLMVVLDINTEQLGVYPGPALQAKGATQSLLHDKITAYFEPFRNQKEYFAGIQTFLGEVEAELNRQQNQSKPVAATSAETSPDDEKQVNSGWLKLPWWLYAVGIVFAALSAGLVYAMFRRRSIFHQVDEVEDWKDELLEKINVIEVDNKLRRSSGKTEEQYLYLADRKENLLRNRMPDVEMMILDAEEACDRFRFKLALGILDEARETLEAIEQELQELKSDTTKVVTKKKESKLAIPEIGKQMEQVERRLSDLRLEYGLSFHELKAGLDDVESMRSRIQELRAEGDDVGAYDLTLRAQKILGKISDAIEQTPKWRERVLKEMPEEFRQLEDGIAEAAGDGYDLDRTALDNSLLQAKQMLTAARTALEEGNLELVETHAKAFEVLIDSTYQSIEELVLAQRAAASAAYAAAAAAAATPTAPASAPTADPASALAAAPAPDAATDAAFSTEESSDAGADTGERAFAAAAAAMAEAAPAAPVAYPGVLTGAEAEQDRGYGRFPSTHGAVQHPDSPDAPASLEADSTISRLEREELWKRETVAQDVAQDAGETADETTAQTADEAAGETAMSKAAGAAGLSVAPGEAAASTAAGGADQTAPAHPASGQSQYDENDEEDEYELVIPKSEVELEEEEDDQPAPPQRLDIRTEDEALDELERISNALVRVRQQIKRSYLPGVPEQLKYLFEDVVQILGRIQAVMESYRYDIEEVSMLINDANELLIETEQLAERTISTCQRAEGAIQYTNRYRRQNRQVNDLLSQAELAFRQLMFQEAYLLAEEARLLIEGAQAEPEKGWLLRRKKKG</sequence>
<comment type="subcellular location">
    <subcellularLocation>
        <location evidence="1">Cell membrane</location>
        <topology evidence="1">Single-pass membrane protein</topology>
    </subcellularLocation>
</comment>
<feature type="compositionally biased region" description="Low complexity" evidence="10">
    <location>
        <begin position="498"/>
        <end position="524"/>
    </location>
</feature>
<evidence type="ECO:0000256" key="8">
    <source>
        <dbReference type="ARBA" id="ARBA00023306"/>
    </source>
</evidence>
<organism evidence="12 14">
    <name type="scientific">Brevibacillus composti</name>
    <dbReference type="NCBI Taxonomy" id="2796470"/>
    <lineage>
        <taxon>Bacteria</taxon>
        <taxon>Bacillati</taxon>
        <taxon>Bacillota</taxon>
        <taxon>Bacilli</taxon>
        <taxon>Bacillales</taxon>
        <taxon>Paenibacillaceae</taxon>
        <taxon>Brevibacillus</taxon>
    </lineage>
</organism>
<feature type="region of interest" description="Disordered" evidence="10">
    <location>
        <begin position="498"/>
        <end position="535"/>
    </location>
</feature>
<feature type="transmembrane region" description="Helical" evidence="11">
    <location>
        <begin position="175"/>
        <end position="196"/>
    </location>
</feature>
<dbReference type="GO" id="GO:0005940">
    <property type="term" value="C:septin ring"/>
    <property type="evidence" value="ECO:0007669"/>
    <property type="project" value="InterPro"/>
</dbReference>
<feature type="compositionally biased region" description="Low complexity" evidence="10">
    <location>
        <begin position="622"/>
        <end position="645"/>
    </location>
</feature>
<evidence type="ECO:0000313" key="15">
    <source>
        <dbReference type="Proteomes" id="UP000677234"/>
    </source>
</evidence>
<evidence type="ECO:0000313" key="13">
    <source>
        <dbReference type="EMBL" id="QUO43591.1"/>
    </source>
</evidence>
<evidence type="ECO:0000256" key="5">
    <source>
        <dbReference type="ARBA" id="ARBA00023054"/>
    </source>
</evidence>
<feature type="region of interest" description="Disordered" evidence="10">
    <location>
        <begin position="573"/>
        <end position="598"/>
    </location>
</feature>
<dbReference type="GO" id="GO:0005886">
    <property type="term" value="C:plasma membrane"/>
    <property type="evidence" value="ECO:0007669"/>
    <property type="project" value="UniProtKB-SubCell"/>
</dbReference>
<dbReference type="Pfam" id="PF06160">
    <property type="entry name" value="EzrA"/>
    <property type="match status" value="2"/>
</dbReference>
<keyword evidence="2" id="KW-0132">Cell division</keyword>
<evidence type="ECO:0000256" key="10">
    <source>
        <dbReference type="SAM" id="MobiDB-lite"/>
    </source>
</evidence>
<dbReference type="EMBL" id="CP073708">
    <property type="protein sequence ID" value="QUO43591.1"/>
    <property type="molecule type" value="Genomic_DNA"/>
</dbReference>
<evidence type="ECO:0000256" key="7">
    <source>
        <dbReference type="ARBA" id="ARBA00023210"/>
    </source>
</evidence>
<dbReference type="AlphaFoldDB" id="A0A7T5EPR7"/>
<keyword evidence="4 11" id="KW-1133">Transmembrane helix</keyword>
<accession>A0A7T5EPR7</accession>
<evidence type="ECO:0000313" key="14">
    <source>
        <dbReference type="Proteomes" id="UP000595847"/>
    </source>
</evidence>
<feature type="region of interest" description="Disordered" evidence="10">
    <location>
        <begin position="621"/>
        <end position="645"/>
    </location>
</feature>
<dbReference type="Proteomes" id="UP000595847">
    <property type="component" value="Chromosome"/>
</dbReference>